<dbReference type="GO" id="GO:0055085">
    <property type="term" value="P:transmembrane transport"/>
    <property type="evidence" value="ECO:0007669"/>
    <property type="project" value="InterPro"/>
</dbReference>
<dbReference type="PANTHER" id="PTHR30177">
    <property type="entry name" value="GLYCINE BETAINE/L-PROLINE TRANSPORT SYSTEM PERMEASE PROTEIN PROW"/>
    <property type="match status" value="1"/>
</dbReference>
<dbReference type="PROSITE" id="PS50928">
    <property type="entry name" value="ABC_TM1"/>
    <property type="match status" value="1"/>
</dbReference>
<dbReference type="CDD" id="cd06261">
    <property type="entry name" value="TM_PBP2"/>
    <property type="match status" value="1"/>
</dbReference>
<dbReference type="SUPFAM" id="SSF161098">
    <property type="entry name" value="MetI-like"/>
    <property type="match status" value="1"/>
</dbReference>
<organism evidence="9 10">
    <name type="scientific">Microbacterium oxydans</name>
    <dbReference type="NCBI Taxonomy" id="82380"/>
    <lineage>
        <taxon>Bacteria</taxon>
        <taxon>Bacillati</taxon>
        <taxon>Actinomycetota</taxon>
        <taxon>Actinomycetes</taxon>
        <taxon>Micrococcales</taxon>
        <taxon>Microbacteriaceae</taxon>
        <taxon>Microbacterium</taxon>
    </lineage>
</organism>
<accession>A0A0F0LBU1</accession>
<dbReference type="Pfam" id="PF00528">
    <property type="entry name" value="BPD_transp_1"/>
    <property type="match status" value="1"/>
</dbReference>
<proteinExistence type="inferred from homology"/>
<feature type="transmembrane region" description="Helical" evidence="6">
    <location>
        <begin position="65"/>
        <end position="86"/>
    </location>
</feature>
<gene>
    <name evidence="9" type="primary">opuCB_2</name>
    <name evidence="9" type="ORF">RS83_00692</name>
</gene>
<dbReference type="Gene3D" id="1.10.3720.10">
    <property type="entry name" value="MetI-like"/>
    <property type="match status" value="1"/>
</dbReference>
<feature type="transmembrane region" description="Helical" evidence="6">
    <location>
        <begin position="198"/>
        <end position="220"/>
    </location>
</feature>
<evidence type="ECO:0000313" key="9">
    <source>
        <dbReference type="EMBL" id="KJL30623.1"/>
    </source>
</evidence>
<feature type="region of interest" description="Disordered" evidence="7">
    <location>
        <begin position="227"/>
        <end position="256"/>
    </location>
</feature>
<evidence type="ECO:0000256" key="2">
    <source>
        <dbReference type="ARBA" id="ARBA00022448"/>
    </source>
</evidence>
<evidence type="ECO:0000256" key="5">
    <source>
        <dbReference type="ARBA" id="ARBA00023136"/>
    </source>
</evidence>
<evidence type="ECO:0000256" key="7">
    <source>
        <dbReference type="SAM" id="MobiDB-lite"/>
    </source>
</evidence>
<feature type="transmembrane region" description="Helical" evidence="6">
    <location>
        <begin position="152"/>
        <end position="178"/>
    </location>
</feature>
<evidence type="ECO:0000256" key="6">
    <source>
        <dbReference type="RuleBase" id="RU363032"/>
    </source>
</evidence>
<sequence>MDFFLDAIRWIIDPANWVPGSQSPLPIGDRLVEHLVYSGVSLALAMLIALPLGFFIGHTGRGRQFVIGFTGAMRALPTLGVLFFLTMVLRSGLSTTPAVLIGSIIAFVLLAIPSLLAGAYAGLESVGRDSIDAARSIGMTELQILIKVEIPLGLPVIIGGIRAAALQVIATVTIASYVGLGGLGRIISSGIGLNDYTVILGGALLVTALALSVDGLFALLQRVTRTAGPTSSPLSTSPRNRSDTVTDPIVDERTPA</sequence>
<dbReference type="GO" id="GO:0031460">
    <property type="term" value="P:glycine betaine transport"/>
    <property type="evidence" value="ECO:0007669"/>
    <property type="project" value="TreeGrafter"/>
</dbReference>
<keyword evidence="4 6" id="KW-1133">Transmembrane helix</keyword>
<name>A0A0F0LBU1_9MICO</name>
<dbReference type="GO" id="GO:0005886">
    <property type="term" value="C:plasma membrane"/>
    <property type="evidence" value="ECO:0007669"/>
    <property type="project" value="UniProtKB-SubCell"/>
</dbReference>
<dbReference type="PANTHER" id="PTHR30177:SF33">
    <property type="entry name" value="POSSIBLE OSMOPROTECTANT (GLYCINE BETAINE_CARNITINE_CHOLINE_L-PROLINE) TRANSPORT INTEGRAL MEMBRANE PROTEIN ABC TRANSPORTER PROZ"/>
    <property type="match status" value="1"/>
</dbReference>
<feature type="compositionally biased region" description="Basic and acidic residues" evidence="7">
    <location>
        <begin position="240"/>
        <end position="256"/>
    </location>
</feature>
<comment type="caution">
    <text evidence="9">The sequence shown here is derived from an EMBL/GenBank/DDBJ whole genome shotgun (WGS) entry which is preliminary data.</text>
</comment>
<evidence type="ECO:0000259" key="8">
    <source>
        <dbReference type="PROSITE" id="PS50928"/>
    </source>
</evidence>
<dbReference type="InterPro" id="IPR035906">
    <property type="entry name" value="MetI-like_sf"/>
</dbReference>
<dbReference type="RefSeq" id="WP_045278115.1">
    <property type="nucleotide sequence ID" value="NZ_CAKKLT010000020.1"/>
</dbReference>
<protein>
    <submittedName>
        <fullName evidence="9">Carnitine transport permease protein OpuCB</fullName>
    </submittedName>
</protein>
<keyword evidence="5 6" id="KW-0472">Membrane</keyword>
<comment type="similarity">
    <text evidence="6">Belongs to the binding-protein-dependent transport system permease family.</text>
</comment>
<keyword evidence="3 6" id="KW-0812">Transmembrane</keyword>
<feature type="compositionally biased region" description="Polar residues" evidence="7">
    <location>
        <begin position="227"/>
        <end position="239"/>
    </location>
</feature>
<dbReference type="InterPro" id="IPR000515">
    <property type="entry name" value="MetI-like"/>
</dbReference>
<evidence type="ECO:0000256" key="4">
    <source>
        <dbReference type="ARBA" id="ARBA00022989"/>
    </source>
</evidence>
<dbReference type="InterPro" id="IPR051204">
    <property type="entry name" value="ABC_transp_perm/SBD"/>
</dbReference>
<feature type="transmembrane region" description="Helical" evidence="6">
    <location>
        <begin position="98"/>
        <end position="123"/>
    </location>
</feature>
<keyword evidence="2 6" id="KW-0813">Transport</keyword>
<evidence type="ECO:0000313" key="10">
    <source>
        <dbReference type="Proteomes" id="UP000033640"/>
    </source>
</evidence>
<evidence type="ECO:0000256" key="3">
    <source>
        <dbReference type="ARBA" id="ARBA00022692"/>
    </source>
</evidence>
<dbReference type="AlphaFoldDB" id="A0A0F0LBU1"/>
<dbReference type="Proteomes" id="UP000033640">
    <property type="component" value="Unassembled WGS sequence"/>
</dbReference>
<dbReference type="PATRIC" id="fig|82380.11.peg.715"/>
<feature type="transmembrane region" description="Helical" evidence="6">
    <location>
        <begin position="35"/>
        <end position="56"/>
    </location>
</feature>
<dbReference type="EMBL" id="JYIW01000018">
    <property type="protein sequence ID" value="KJL30623.1"/>
    <property type="molecule type" value="Genomic_DNA"/>
</dbReference>
<evidence type="ECO:0000256" key="1">
    <source>
        <dbReference type="ARBA" id="ARBA00004141"/>
    </source>
</evidence>
<feature type="domain" description="ABC transmembrane type-1" evidence="8">
    <location>
        <begin position="31"/>
        <end position="217"/>
    </location>
</feature>
<comment type="subcellular location">
    <subcellularLocation>
        <location evidence="6">Cell membrane</location>
        <topology evidence="6">Multi-pass membrane protein</topology>
    </subcellularLocation>
    <subcellularLocation>
        <location evidence="1">Membrane</location>
        <topology evidence="1">Multi-pass membrane protein</topology>
    </subcellularLocation>
</comment>
<reference evidence="9 10" key="1">
    <citation type="submission" date="2015-02" db="EMBL/GenBank/DDBJ databases">
        <title>Draft genome sequences of ten Microbacterium spp. with emphasis on heavy metal contaminated environments.</title>
        <authorList>
            <person name="Corretto E."/>
        </authorList>
    </citation>
    <scope>NUCLEOTIDE SEQUENCE [LARGE SCALE GENOMIC DNA]</scope>
    <source>
        <strain evidence="9 10">BEL4b</strain>
    </source>
</reference>
<dbReference type="OrthoDB" id="5244012at2"/>